<gene>
    <name evidence="3" type="ORF">LIER_34453</name>
</gene>
<dbReference type="SUPFAM" id="SSF52540">
    <property type="entry name" value="P-loop containing nucleoside triphosphate hydrolases"/>
    <property type="match status" value="1"/>
</dbReference>
<evidence type="ECO:0000256" key="1">
    <source>
        <dbReference type="ARBA" id="ARBA00012552"/>
    </source>
</evidence>
<accession>A0AAV3S1W4</accession>
<evidence type="ECO:0000256" key="2">
    <source>
        <dbReference type="ARBA" id="ARBA00047984"/>
    </source>
</evidence>
<evidence type="ECO:0000313" key="4">
    <source>
        <dbReference type="Proteomes" id="UP001454036"/>
    </source>
</evidence>
<dbReference type="PANTHER" id="PTHR18934:SF146">
    <property type="entry name" value="DEXH-BOX ATP-DEPENDENT RNA HELICASE DEXH5, MITOCHONDRIAL"/>
    <property type="match status" value="1"/>
</dbReference>
<organism evidence="3 4">
    <name type="scientific">Lithospermum erythrorhizon</name>
    <name type="common">Purple gromwell</name>
    <name type="synonym">Lithospermum officinale var. erythrorhizon</name>
    <dbReference type="NCBI Taxonomy" id="34254"/>
    <lineage>
        <taxon>Eukaryota</taxon>
        <taxon>Viridiplantae</taxon>
        <taxon>Streptophyta</taxon>
        <taxon>Embryophyta</taxon>
        <taxon>Tracheophyta</taxon>
        <taxon>Spermatophyta</taxon>
        <taxon>Magnoliopsida</taxon>
        <taxon>eudicotyledons</taxon>
        <taxon>Gunneridae</taxon>
        <taxon>Pentapetalae</taxon>
        <taxon>asterids</taxon>
        <taxon>lamiids</taxon>
        <taxon>Boraginales</taxon>
        <taxon>Boraginaceae</taxon>
        <taxon>Boraginoideae</taxon>
        <taxon>Lithospermeae</taxon>
        <taxon>Lithospermum</taxon>
    </lineage>
</organism>
<dbReference type="Proteomes" id="UP001454036">
    <property type="component" value="Unassembled WGS sequence"/>
</dbReference>
<evidence type="ECO:0000313" key="3">
    <source>
        <dbReference type="EMBL" id="GAA0187165.1"/>
    </source>
</evidence>
<comment type="caution">
    <text evidence="3">The sequence shown here is derived from an EMBL/GenBank/DDBJ whole genome shotgun (WGS) entry which is preliminary data.</text>
</comment>
<dbReference type="EC" id="3.6.4.13" evidence="1"/>
<protein>
    <recommendedName>
        <fullName evidence="1">RNA helicase</fullName>
        <ecNumber evidence="1">3.6.4.13</ecNumber>
    </recommendedName>
</protein>
<dbReference type="AlphaFoldDB" id="A0AAV3S1W4"/>
<dbReference type="Gene3D" id="3.40.50.300">
    <property type="entry name" value="P-loop containing nucleotide triphosphate hydrolases"/>
    <property type="match status" value="1"/>
</dbReference>
<sequence length="67" mass="7645">MHEYYFGCLQKLIFSKPENGVRKIVLTTNIAETSITIDDVVFVIDCGKESILNLSNMNLSRYQLSET</sequence>
<comment type="catalytic activity">
    <reaction evidence="2">
        <text>ATP + H2O = ADP + phosphate + H(+)</text>
        <dbReference type="Rhea" id="RHEA:13065"/>
        <dbReference type="ChEBI" id="CHEBI:15377"/>
        <dbReference type="ChEBI" id="CHEBI:15378"/>
        <dbReference type="ChEBI" id="CHEBI:30616"/>
        <dbReference type="ChEBI" id="CHEBI:43474"/>
        <dbReference type="ChEBI" id="CHEBI:456216"/>
        <dbReference type="EC" id="3.6.4.13"/>
    </reaction>
</comment>
<dbReference type="PANTHER" id="PTHR18934">
    <property type="entry name" value="ATP-DEPENDENT RNA HELICASE"/>
    <property type="match status" value="1"/>
</dbReference>
<keyword evidence="4" id="KW-1185">Reference proteome</keyword>
<dbReference type="GO" id="GO:0005634">
    <property type="term" value="C:nucleus"/>
    <property type="evidence" value="ECO:0007669"/>
    <property type="project" value="TreeGrafter"/>
</dbReference>
<dbReference type="GO" id="GO:0003723">
    <property type="term" value="F:RNA binding"/>
    <property type="evidence" value="ECO:0007669"/>
    <property type="project" value="TreeGrafter"/>
</dbReference>
<dbReference type="EMBL" id="BAABME010014429">
    <property type="protein sequence ID" value="GAA0187165.1"/>
    <property type="molecule type" value="Genomic_DNA"/>
</dbReference>
<dbReference type="InterPro" id="IPR027417">
    <property type="entry name" value="P-loop_NTPase"/>
</dbReference>
<dbReference type="GO" id="GO:0003724">
    <property type="term" value="F:RNA helicase activity"/>
    <property type="evidence" value="ECO:0007669"/>
    <property type="project" value="UniProtKB-EC"/>
</dbReference>
<reference evidence="3 4" key="1">
    <citation type="submission" date="2024-01" db="EMBL/GenBank/DDBJ databases">
        <title>The complete chloroplast genome sequence of Lithospermum erythrorhizon: insights into the phylogenetic relationship among Boraginaceae species and the maternal lineages of purple gromwells.</title>
        <authorList>
            <person name="Okada T."/>
            <person name="Watanabe K."/>
        </authorList>
    </citation>
    <scope>NUCLEOTIDE SEQUENCE [LARGE SCALE GENOMIC DNA]</scope>
</reference>
<name>A0AAV3S1W4_LITER</name>
<proteinExistence type="predicted"/>